<dbReference type="Proteomes" id="UP000713880">
    <property type="component" value="Unassembled WGS sequence"/>
</dbReference>
<reference evidence="1" key="2">
    <citation type="journal article" date="2021" name="Sci. Rep.">
        <title>The distribution of antibiotic resistance genes in chicken gut microbiota commensals.</title>
        <authorList>
            <person name="Juricova H."/>
            <person name="Matiasovicova J."/>
            <person name="Kubasova T."/>
            <person name="Cejkova D."/>
            <person name="Rychlik I."/>
        </authorList>
    </citation>
    <scope>NUCLEOTIDE SEQUENCE</scope>
    <source>
        <strain evidence="1">An420c</strain>
    </source>
</reference>
<dbReference type="InterPro" id="IPR000281">
    <property type="entry name" value="HTH_RpiR"/>
</dbReference>
<dbReference type="GO" id="GO:0003700">
    <property type="term" value="F:DNA-binding transcription factor activity"/>
    <property type="evidence" value="ECO:0007669"/>
    <property type="project" value="InterPro"/>
</dbReference>
<dbReference type="Pfam" id="PF01418">
    <property type="entry name" value="HTH_6"/>
    <property type="match status" value="1"/>
</dbReference>
<dbReference type="GO" id="GO:0097367">
    <property type="term" value="F:carbohydrate derivative binding"/>
    <property type="evidence" value="ECO:0007669"/>
    <property type="project" value="InterPro"/>
</dbReference>
<proteinExistence type="predicted"/>
<dbReference type="SUPFAM" id="SSF53697">
    <property type="entry name" value="SIS domain"/>
    <property type="match status" value="1"/>
</dbReference>
<reference evidence="1" key="1">
    <citation type="submission" date="2020-08" db="EMBL/GenBank/DDBJ databases">
        <authorList>
            <person name="Cejkova D."/>
            <person name="Kubasova T."/>
            <person name="Jahodarova E."/>
            <person name="Rychlik I."/>
        </authorList>
    </citation>
    <scope>NUCLEOTIDE SEQUENCE</scope>
    <source>
        <strain evidence="1">An420c</strain>
    </source>
</reference>
<dbReference type="InterPro" id="IPR036388">
    <property type="entry name" value="WH-like_DNA-bd_sf"/>
</dbReference>
<sequence length="280" mass="31971">MNHFYSIIEHTPFTKTEQKIVNYILEDPSAFLRQSIGELARRIGSSEPTISRFARHCGYADFKELKAAVSTAQEEHHSPAVKLSASMERPDTSTLEGMLHYQQYCIEKTLSFLDQQVLDQAIDVILHARRIYLYAKGAALSMAQLLKFRLCRFGLDVTILPPGSSELFEEINFLCSEDLLILFGFQKLPREARVLLDYRRTVGCRTLLFTSRIYESASDDDIISLYVYRGEPTEYHSMAAPAALLDALIILTGQRLGDVSQQSLDRLYRLKETYKSDIPR</sequence>
<gene>
    <name evidence="1" type="ORF">H6A13_08225</name>
</gene>
<dbReference type="GO" id="GO:0003677">
    <property type="term" value="F:DNA binding"/>
    <property type="evidence" value="ECO:0007669"/>
    <property type="project" value="InterPro"/>
</dbReference>
<dbReference type="InterPro" id="IPR009057">
    <property type="entry name" value="Homeodomain-like_sf"/>
</dbReference>
<dbReference type="InterPro" id="IPR046348">
    <property type="entry name" value="SIS_dom_sf"/>
</dbReference>
<dbReference type="EMBL" id="JACJLV010000024">
    <property type="protein sequence ID" value="MBM6827083.1"/>
    <property type="molecule type" value="Genomic_DNA"/>
</dbReference>
<organism evidence="1 2">
    <name type="scientific">Mordavella massiliensis</name>
    <dbReference type="NCBI Taxonomy" id="1871024"/>
    <lineage>
        <taxon>Bacteria</taxon>
        <taxon>Bacillati</taxon>
        <taxon>Bacillota</taxon>
        <taxon>Clostridia</taxon>
        <taxon>Eubacteriales</taxon>
        <taxon>Clostridiaceae</taxon>
        <taxon>Mordavella</taxon>
    </lineage>
</organism>
<comment type="caution">
    <text evidence="1">The sequence shown here is derived from an EMBL/GenBank/DDBJ whole genome shotgun (WGS) entry which is preliminary data.</text>
</comment>
<dbReference type="PANTHER" id="PTHR30514">
    <property type="entry name" value="GLUCOKINASE"/>
    <property type="match status" value="1"/>
</dbReference>
<evidence type="ECO:0000313" key="1">
    <source>
        <dbReference type="EMBL" id="MBM6827083.1"/>
    </source>
</evidence>
<dbReference type="InterPro" id="IPR001347">
    <property type="entry name" value="SIS_dom"/>
</dbReference>
<name>A0A938X317_9CLOT</name>
<keyword evidence="2" id="KW-1185">Reference proteome</keyword>
<dbReference type="PROSITE" id="PS51071">
    <property type="entry name" value="HTH_RPIR"/>
    <property type="match status" value="1"/>
</dbReference>
<accession>A0A938X317</accession>
<evidence type="ECO:0000313" key="2">
    <source>
        <dbReference type="Proteomes" id="UP000713880"/>
    </source>
</evidence>
<dbReference type="Gene3D" id="3.40.50.10490">
    <property type="entry name" value="Glucose-6-phosphate isomerase like protein, domain 1"/>
    <property type="match status" value="1"/>
</dbReference>
<dbReference type="InterPro" id="IPR047640">
    <property type="entry name" value="RpiR-like"/>
</dbReference>
<dbReference type="AlphaFoldDB" id="A0A938X317"/>
<dbReference type="SUPFAM" id="SSF46689">
    <property type="entry name" value="Homeodomain-like"/>
    <property type="match status" value="1"/>
</dbReference>
<protein>
    <submittedName>
        <fullName evidence="1">MurR/RpiR family transcriptional regulator</fullName>
    </submittedName>
</protein>
<dbReference type="Gene3D" id="1.10.10.10">
    <property type="entry name" value="Winged helix-like DNA-binding domain superfamily/Winged helix DNA-binding domain"/>
    <property type="match status" value="1"/>
</dbReference>
<dbReference type="PROSITE" id="PS51464">
    <property type="entry name" value="SIS"/>
    <property type="match status" value="1"/>
</dbReference>
<dbReference type="GO" id="GO:1901135">
    <property type="term" value="P:carbohydrate derivative metabolic process"/>
    <property type="evidence" value="ECO:0007669"/>
    <property type="project" value="InterPro"/>
</dbReference>
<dbReference type="RefSeq" id="WP_204909123.1">
    <property type="nucleotide sequence ID" value="NZ_JACJLV010000024.1"/>
</dbReference>